<feature type="compositionally biased region" description="Basic and acidic residues" evidence="1">
    <location>
        <begin position="75"/>
        <end position="93"/>
    </location>
</feature>
<feature type="non-terminal residue" evidence="2">
    <location>
        <position position="101"/>
    </location>
</feature>
<protein>
    <submittedName>
        <fullName evidence="2">Uncharacterized protein</fullName>
    </submittedName>
</protein>
<organism evidence="2 3">
    <name type="scientific">Ephemerocybe angulata</name>
    <dbReference type="NCBI Taxonomy" id="980116"/>
    <lineage>
        <taxon>Eukaryota</taxon>
        <taxon>Fungi</taxon>
        <taxon>Dikarya</taxon>
        <taxon>Basidiomycota</taxon>
        <taxon>Agaricomycotina</taxon>
        <taxon>Agaricomycetes</taxon>
        <taxon>Agaricomycetidae</taxon>
        <taxon>Agaricales</taxon>
        <taxon>Agaricineae</taxon>
        <taxon>Psathyrellaceae</taxon>
        <taxon>Ephemerocybe</taxon>
    </lineage>
</organism>
<feature type="region of interest" description="Disordered" evidence="1">
    <location>
        <begin position="51"/>
        <end position="101"/>
    </location>
</feature>
<evidence type="ECO:0000313" key="2">
    <source>
        <dbReference type="EMBL" id="KAF6747104.1"/>
    </source>
</evidence>
<name>A0A8H6HHX4_9AGAR</name>
<dbReference type="EMBL" id="JACGCI010000085">
    <property type="protein sequence ID" value="KAF6747104.1"/>
    <property type="molecule type" value="Genomic_DNA"/>
</dbReference>
<gene>
    <name evidence="2" type="ORF">DFP72DRAFT_822213</name>
</gene>
<reference evidence="2 3" key="1">
    <citation type="submission" date="2020-07" db="EMBL/GenBank/DDBJ databases">
        <title>Comparative genomics of pyrophilous fungi reveals a link between fire events and developmental genes.</title>
        <authorList>
            <consortium name="DOE Joint Genome Institute"/>
            <person name="Steindorff A.S."/>
            <person name="Carver A."/>
            <person name="Calhoun S."/>
            <person name="Stillman K."/>
            <person name="Liu H."/>
            <person name="Lipzen A."/>
            <person name="Pangilinan J."/>
            <person name="Labutti K."/>
            <person name="Bruns T.D."/>
            <person name="Grigoriev I.V."/>
        </authorList>
    </citation>
    <scope>NUCLEOTIDE SEQUENCE [LARGE SCALE GENOMIC DNA]</scope>
    <source>
        <strain evidence="2 3">CBS 144469</strain>
    </source>
</reference>
<dbReference type="OrthoDB" id="3062525at2759"/>
<evidence type="ECO:0000256" key="1">
    <source>
        <dbReference type="SAM" id="MobiDB-lite"/>
    </source>
</evidence>
<proteinExistence type="predicted"/>
<keyword evidence="3" id="KW-1185">Reference proteome</keyword>
<comment type="caution">
    <text evidence="2">The sequence shown here is derived from an EMBL/GenBank/DDBJ whole genome shotgun (WGS) entry which is preliminary data.</text>
</comment>
<dbReference type="AlphaFoldDB" id="A0A8H6HHX4"/>
<accession>A0A8H6HHX4</accession>
<sequence length="101" mass="11549">MVNHAEGLTNEGCSLRKNCKCTPCKTERNRGCENPTKCRRNALKKLENLKPEWDPRIPDPEATTTYPDLPPPDIEYEKVDDPVHTPTHPHDLVRIFTDPTT</sequence>
<evidence type="ECO:0000313" key="3">
    <source>
        <dbReference type="Proteomes" id="UP000521943"/>
    </source>
</evidence>
<dbReference type="Proteomes" id="UP000521943">
    <property type="component" value="Unassembled WGS sequence"/>
</dbReference>